<dbReference type="AlphaFoldDB" id="A0A176W3Z7"/>
<keyword evidence="3" id="KW-1185">Reference proteome</keyword>
<gene>
    <name evidence="2" type="ORF">AXG93_2786s1030</name>
</gene>
<dbReference type="Proteomes" id="UP000077202">
    <property type="component" value="Unassembled WGS sequence"/>
</dbReference>
<feature type="coiled-coil region" evidence="1">
    <location>
        <begin position="63"/>
        <end position="126"/>
    </location>
</feature>
<keyword evidence="1" id="KW-0175">Coiled coil</keyword>
<evidence type="ECO:0000256" key="1">
    <source>
        <dbReference type="SAM" id="Coils"/>
    </source>
</evidence>
<accession>A0A176W3Z7</accession>
<protein>
    <submittedName>
        <fullName evidence="2">Uncharacterized protein</fullName>
    </submittedName>
</protein>
<dbReference type="EMBL" id="LVLJ01001836">
    <property type="protein sequence ID" value="OAE27760.1"/>
    <property type="molecule type" value="Genomic_DNA"/>
</dbReference>
<evidence type="ECO:0000313" key="3">
    <source>
        <dbReference type="Proteomes" id="UP000077202"/>
    </source>
</evidence>
<reference evidence="2" key="1">
    <citation type="submission" date="2016-03" db="EMBL/GenBank/DDBJ databases">
        <title>Mechanisms controlling the formation of the plant cell surface in tip-growing cells are functionally conserved among land plants.</title>
        <authorList>
            <person name="Honkanen S."/>
            <person name="Jones V.A."/>
            <person name="Morieri G."/>
            <person name="Champion C."/>
            <person name="Hetherington A.J."/>
            <person name="Kelly S."/>
            <person name="Saint-Marcoux D."/>
            <person name="Proust H."/>
            <person name="Prescott H."/>
            <person name="Dolan L."/>
        </authorList>
    </citation>
    <scope>NUCLEOTIDE SEQUENCE [LARGE SCALE GENOMIC DNA]</scope>
    <source>
        <tissue evidence="2">Whole gametophyte</tissue>
    </source>
</reference>
<organism evidence="2 3">
    <name type="scientific">Marchantia polymorpha subsp. ruderalis</name>
    <dbReference type="NCBI Taxonomy" id="1480154"/>
    <lineage>
        <taxon>Eukaryota</taxon>
        <taxon>Viridiplantae</taxon>
        <taxon>Streptophyta</taxon>
        <taxon>Embryophyta</taxon>
        <taxon>Marchantiophyta</taxon>
        <taxon>Marchantiopsida</taxon>
        <taxon>Marchantiidae</taxon>
        <taxon>Marchantiales</taxon>
        <taxon>Marchantiaceae</taxon>
        <taxon>Marchantia</taxon>
    </lineage>
</organism>
<name>A0A176W3Z7_MARPO</name>
<comment type="caution">
    <text evidence="2">The sequence shown here is derived from an EMBL/GenBank/DDBJ whole genome shotgun (WGS) entry which is preliminary data.</text>
</comment>
<sequence length="142" mass="16599">MSLKTYEACATDTFLTGKKRPRHFVRLRPYAFGAKYADPRYRGCYVELVRNRTRIKVATNPELISLDQKYRELEEKNDVLQGHLALSRRLHKTVLQLRDDAAAEAQREFEKQCAKLEAQLHSKRIQNGTLAKKLVRQTRLLE</sequence>
<evidence type="ECO:0000313" key="2">
    <source>
        <dbReference type="EMBL" id="OAE27760.1"/>
    </source>
</evidence>
<proteinExistence type="predicted"/>